<dbReference type="Gene3D" id="1.10.1660.10">
    <property type="match status" value="1"/>
</dbReference>
<dbReference type="EMBL" id="LNYB01000082">
    <property type="protein sequence ID" value="KTC95993.1"/>
    <property type="molecule type" value="Genomic_DNA"/>
</dbReference>
<keyword evidence="3" id="KW-1185">Reference proteome</keyword>
<dbReference type="EMBL" id="UGNY01000001">
    <property type="protein sequence ID" value="STX37596.1"/>
    <property type="molecule type" value="Genomic_DNA"/>
</dbReference>
<dbReference type="RefSeq" id="WP_058447057.1">
    <property type="nucleotide sequence ID" value="NZ_CAAAHT010000035.1"/>
</dbReference>
<accession>A0A0W0TK92</accession>
<proteinExistence type="predicted"/>
<dbReference type="OrthoDB" id="5651480at2"/>
<evidence type="ECO:0000313" key="3">
    <source>
        <dbReference type="Proteomes" id="UP000054698"/>
    </source>
</evidence>
<dbReference type="AlphaFoldDB" id="A0A0W0TK92"/>
<reference evidence="2 4" key="2">
    <citation type="submission" date="2018-06" db="EMBL/GenBank/DDBJ databases">
        <authorList>
            <consortium name="Pathogen Informatics"/>
            <person name="Doyle S."/>
        </authorList>
    </citation>
    <scope>NUCLEOTIDE SEQUENCE [LARGE SCALE GENOMIC DNA]</scope>
    <source>
        <strain evidence="2 4">NCTC11978</strain>
    </source>
</reference>
<dbReference type="Proteomes" id="UP000254033">
    <property type="component" value="Unassembled WGS sequence"/>
</dbReference>
<dbReference type="Pfam" id="PF13591">
    <property type="entry name" value="MerR_2"/>
    <property type="match status" value="1"/>
</dbReference>
<sequence length="107" mass="12209">MTESKKAPTETCEEWFYLSLHEITSSLGVPREIIMEIIDEGIISIHKNEKDEWQFDNEALRCIRTVLQLNRDLGINVAGAGLALELLKEIDHLRMLLANKEGLFGKN</sequence>
<name>A0A0W0TK92_9GAMM</name>
<reference evidence="1 3" key="1">
    <citation type="submission" date="2015-11" db="EMBL/GenBank/DDBJ databases">
        <title>Genomic analysis of 38 Legionella species identifies large and diverse effector repertoires.</title>
        <authorList>
            <person name="Burstein D."/>
            <person name="Amaro F."/>
            <person name="Zusman T."/>
            <person name="Lifshitz Z."/>
            <person name="Cohen O."/>
            <person name="Gilbert J.A."/>
            <person name="Pupko T."/>
            <person name="Shuman H.A."/>
            <person name="Segal G."/>
        </authorList>
    </citation>
    <scope>NUCLEOTIDE SEQUENCE [LARGE SCALE GENOMIC DNA]</scope>
    <source>
        <strain evidence="1 3">WO-44C</strain>
    </source>
</reference>
<dbReference type="STRING" id="453.Lfee_2355"/>
<evidence type="ECO:0000313" key="4">
    <source>
        <dbReference type="Proteomes" id="UP000254033"/>
    </source>
</evidence>
<dbReference type="Proteomes" id="UP000054698">
    <property type="component" value="Unassembled WGS sequence"/>
</dbReference>
<evidence type="ECO:0000313" key="2">
    <source>
        <dbReference type="EMBL" id="STX37596.1"/>
    </source>
</evidence>
<organism evidence="1 3">
    <name type="scientific">Legionella feeleii</name>
    <dbReference type="NCBI Taxonomy" id="453"/>
    <lineage>
        <taxon>Bacteria</taxon>
        <taxon>Pseudomonadati</taxon>
        <taxon>Pseudomonadota</taxon>
        <taxon>Gammaproteobacteria</taxon>
        <taxon>Legionellales</taxon>
        <taxon>Legionellaceae</taxon>
        <taxon>Legionella</taxon>
    </lineage>
</organism>
<dbReference type="PATRIC" id="fig|453.4.peg.2578"/>
<protein>
    <submittedName>
        <fullName evidence="1">Putative chaperone-modulator protein CbpM</fullName>
    </submittedName>
</protein>
<evidence type="ECO:0000313" key="1">
    <source>
        <dbReference type="EMBL" id="KTC95993.1"/>
    </source>
</evidence>
<gene>
    <name evidence="1" type="ORF">Lfee_2355</name>
    <name evidence="2" type="ORF">NCTC11978_00764</name>
</gene>